<comment type="caution">
    <text evidence="1">The sequence shown here is derived from an EMBL/GenBank/DDBJ whole genome shotgun (WGS) entry which is preliminary data.</text>
</comment>
<sequence>MTRQESERKLNELRKKYIALISSMNFAKAQKIKSKIDSLERELEPHSLGELLQDYTPEFKVEMLRKMHKLFIYSDLLEGAALEFQSELESNGIDAQVVFQVKRVLKELRSIVRIPDEEKNASLSDNFAGMCDEAGLVVSNIINKYLAK</sequence>
<dbReference type="RefSeq" id="WP_117671937.1">
    <property type="nucleotide sequence ID" value="NZ_CABOGR010000010.1"/>
</dbReference>
<evidence type="ECO:0000313" key="1">
    <source>
        <dbReference type="EMBL" id="RGK56446.1"/>
    </source>
</evidence>
<accession>A0A3E4N4B2</accession>
<dbReference type="EMBL" id="QSQT01000010">
    <property type="protein sequence ID" value="RGK56446.1"/>
    <property type="molecule type" value="Genomic_DNA"/>
</dbReference>
<dbReference type="AlphaFoldDB" id="A0A3E4N4B2"/>
<keyword evidence="2" id="KW-1185">Reference proteome</keyword>
<name>A0A3E4N4B2_9BACT</name>
<protein>
    <submittedName>
        <fullName evidence="1">Uncharacterized protein</fullName>
    </submittedName>
</protein>
<reference evidence="1 2" key="1">
    <citation type="submission" date="2018-08" db="EMBL/GenBank/DDBJ databases">
        <title>A genome reference for cultivated species of the human gut microbiota.</title>
        <authorList>
            <person name="Zou Y."/>
            <person name="Xue W."/>
            <person name="Luo G."/>
        </authorList>
    </citation>
    <scope>NUCLEOTIDE SEQUENCE [LARGE SCALE GENOMIC DNA]</scope>
    <source>
        <strain evidence="1 2">TF10-3AC</strain>
    </source>
</reference>
<proteinExistence type="predicted"/>
<gene>
    <name evidence="1" type="ORF">DXD04_06575</name>
</gene>
<dbReference type="Proteomes" id="UP000260862">
    <property type="component" value="Unassembled WGS sequence"/>
</dbReference>
<organism evidence="1 2">
    <name type="scientific">Phocaeicola plebeius</name>
    <dbReference type="NCBI Taxonomy" id="310297"/>
    <lineage>
        <taxon>Bacteria</taxon>
        <taxon>Pseudomonadati</taxon>
        <taxon>Bacteroidota</taxon>
        <taxon>Bacteroidia</taxon>
        <taxon>Bacteroidales</taxon>
        <taxon>Bacteroidaceae</taxon>
        <taxon>Phocaeicola</taxon>
    </lineage>
</organism>
<evidence type="ECO:0000313" key="2">
    <source>
        <dbReference type="Proteomes" id="UP000260862"/>
    </source>
</evidence>